<accession>A0A0N4ZCW1</accession>
<evidence type="ECO:0000256" key="1">
    <source>
        <dbReference type="SAM" id="MobiDB-lite"/>
    </source>
</evidence>
<feature type="compositionally biased region" description="Basic and acidic residues" evidence="1">
    <location>
        <begin position="328"/>
        <end position="346"/>
    </location>
</feature>
<name>A0A0N4ZCW1_PARTI</name>
<keyword evidence="2" id="KW-1185">Reference proteome</keyword>
<evidence type="ECO:0000313" key="2">
    <source>
        <dbReference type="Proteomes" id="UP000038045"/>
    </source>
</evidence>
<dbReference type="AntiFam" id="ANF00201">
    <property type="entry name" value="Shadow ORF (opposite gacS)"/>
</dbReference>
<feature type="compositionally biased region" description="Basic and acidic residues" evidence="1">
    <location>
        <begin position="358"/>
        <end position="369"/>
    </location>
</feature>
<dbReference type="WBParaSite" id="PTRK_0000537000.1">
    <property type="protein sequence ID" value="PTRK_0000537000.1"/>
    <property type="gene ID" value="PTRK_0000537000"/>
</dbReference>
<dbReference type="AlphaFoldDB" id="A0A0N4ZCW1"/>
<organism evidence="2 3">
    <name type="scientific">Parastrongyloides trichosuri</name>
    <name type="common">Possum-specific nematode worm</name>
    <dbReference type="NCBI Taxonomy" id="131310"/>
    <lineage>
        <taxon>Eukaryota</taxon>
        <taxon>Metazoa</taxon>
        <taxon>Ecdysozoa</taxon>
        <taxon>Nematoda</taxon>
        <taxon>Chromadorea</taxon>
        <taxon>Rhabditida</taxon>
        <taxon>Tylenchina</taxon>
        <taxon>Panagrolaimomorpha</taxon>
        <taxon>Strongyloidoidea</taxon>
        <taxon>Strongyloididae</taxon>
        <taxon>Parastrongyloides</taxon>
    </lineage>
</organism>
<dbReference type="Proteomes" id="UP000038045">
    <property type="component" value="Unplaced"/>
</dbReference>
<evidence type="ECO:0000313" key="3">
    <source>
        <dbReference type="WBParaSite" id="PTRK_0000537000.1"/>
    </source>
</evidence>
<protein>
    <submittedName>
        <fullName evidence="3">Flagellar hook-associated protein 1</fullName>
    </submittedName>
</protein>
<feature type="region of interest" description="Disordered" evidence="1">
    <location>
        <begin position="314"/>
        <end position="391"/>
    </location>
</feature>
<reference evidence="3" key="1">
    <citation type="submission" date="2017-02" db="UniProtKB">
        <authorList>
            <consortium name="WormBaseParasite"/>
        </authorList>
    </citation>
    <scope>IDENTIFICATION</scope>
</reference>
<sequence>FKAVEQAIASWSVKADAGVLHDEAQGLRPLRRGGVDGQADEAGGCEFDRIGDQIGQYLFQANCIAVDPGAGFGRYLDDELQALVARGGGVEQGGFFDDAGQIEGFLLQVQPSGLDPGQVENVAEQGLQGAAGRLDQVQHLMLGGAQFRSRQRLGHADDAVQRRADLVAHIGQEAALGAIGGFGGVASLGQSFGAADHVGDVRTDGDQTAAGGATVLDTQPAIADLKLARALRIAALGQSFSGPGVFAADGFGIDARLQADVEKFFKRDADLQGAGQVGADIQVSLVPDLQPIVGVIDAQTVGHGVNRLQHLPQHAAARPPHHAGQEGCDQHRQADADHRPQADEPGRGGGFGQQHAGRRGDGGCAHADEMQPADAQRRNAGSARQRPPVAP</sequence>
<proteinExistence type="predicted"/>